<evidence type="ECO:0000313" key="1">
    <source>
        <dbReference type="EMBL" id="RZC63031.1"/>
    </source>
</evidence>
<dbReference type="EMBL" id="CM010719">
    <property type="protein sequence ID" value="RZC63031.1"/>
    <property type="molecule type" value="Genomic_DNA"/>
</dbReference>
<dbReference type="AlphaFoldDB" id="A0A4Y7JSW4"/>
<protein>
    <submittedName>
        <fullName evidence="1">Uncharacterized protein</fullName>
    </submittedName>
</protein>
<gene>
    <name evidence="1" type="ORF">C5167_024791</name>
</gene>
<organism evidence="1 2">
    <name type="scientific">Papaver somniferum</name>
    <name type="common">Opium poppy</name>
    <dbReference type="NCBI Taxonomy" id="3469"/>
    <lineage>
        <taxon>Eukaryota</taxon>
        <taxon>Viridiplantae</taxon>
        <taxon>Streptophyta</taxon>
        <taxon>Embryophyta</taxon>
        <taxon>Tracheophyta</taxon>
        <taxon>Spermatophyta</taxon>
        <taxon>Magnoliopsida</taxon>
        <taxon>Ranunculales</taxon>
        <taxon>Papaveraceae</taxon>
        <taxon>Papaveroideae</taxon>
        <taxon>Papaver</taxon>
    </lineage>
</organism>
<keyword evidence="2" id="KW-1185">Reference proteome</keyword>
<accession>A0A4Y7JSW4</accession>
<proteinExistence type="predicted"/>
<dbReference type="Gramene" id="RZC63031">
    <property type="protein sequence ID" value="RZC63031"/>
    <property type="gene ID" value="C5167_024791"/>
</dbReference>
<evidence type="ECO:0000313" key="2">
    <source>
        <dbReference type="Proteomes" id="UP000316621"/>
    </source>
</evidence>
<name>A0A4Y7JSW4_PAPSO</name>
<sequence length="49" mass="5938">MDDLPTSSIIIIINNYNLYQHNDLSSQYFHFHKESKHRLFICWLVLCLL</sequence>
<reference evidence="1 2" key="1">
    <citation type="journal article" date="2018" name="Science">
        <title>The opium poppy genome and morphinan production.</title>
        <authorList>
            <person name="Guo L."/>
            <person name="Winzer T."/>
            <person name="Yang X."/>
            <person name="Li Y."/>
            <person name="Ning Z."/>
            <person name="He Z."/>
            <person name="Teodor R."/>
            <person name="Lu Y."/>
            <person name="Bowser T.A."/>
            <person name="Graham I.A."/>
            <person name="Ye K."/>
        </authorList>
    </citation>
    <scope>NUCLEOTIDE SEQUENCE [LARGE SCALE GENOMIC DNA]</scope>
    <source>
        <strain evidence="2">cv. HN1</strain>
        <tissue evidence="1">Leaves</tissue>
    </source>
</reference>
<dbReference type="Proteomes" id="UP000316621">
    <property type="component" value="Chromosome 5"/>
</dbReference>